<evidence type="ECO:0000256" key="1">
    <source>
        <dbReference type="SAM" id="Phobius"/>
    </source>
</evidence>
<dbReference type="KEGG" id="mbd:MEBOL_001105"/>
<evidence type="ECO:0000313" key="2">
    <source>
        <dbReference type="EMBL" id="ATB27661.1"/>
    </source>
</evidence>
<keyword evidence="1" id="KW-1133">Transmembrane helix</keyword>
<keyword evidence="3" id="KW-1185">Reference proteome</keyword>
<keyword evidence="1" id="KW-0812">Transmembrane</keyword>
<protein>
    <recommendedName>
        <fullName evidence="4">Tetratricopeptide repeat protein</fullName>
    </recommendedName>
</protein>
<evidence type="ECO:0000313" key="3">
    <source>
        <dbReference type="Proteomes" id="UP000217289"/>
    </source>
</evidence>
<evidence type="ECO:0008006" key="4">
    <source>
        <dbReference type="Google" id="ProtNLM"/>
    </source>
</evidence>
<name>A0A250I913_9BACT</name>
<sequence length="239" mass="25140">MTGIVVALVLSLASPLEPARAAYQSGELARARAELEALLYPLQLHEDPLEGEAHLLLAATYHAQEDPARAENEAVLGLGASPDTKLDPLLYPPDFIAFVARVRTVHRERIAALTAMRRPPALTPSLPSTPEPSPADLALRGTASPSRGWYLVPFGVGHFQHGRRTQGTVLAVTQGACLAISATSLGTALALRGPDGRYSAGDAGMARGLNISYLVGAYAFAALYAYGVLDGLVLTPRAP</sequence>
<accession>A0A250I913</accession>
<feature type="transmembrane region" description="Helical" evidence="1">
    <location>
        <begin position="169"/>
        <end position="191"/>
    </location>
</feature>
<dbReference type="OrthoDB" id="5382613at2"/>
<organism evidence="2 3">
    <name type="scientific">Melittangium boletus DSM 14713</name>
    <dbReference type="NCBI Taxonomy" id="1294270"/>
    <lineage>
        <taxon>Bacteria</taxon>
        <taxon>Pseudomonadati</taxon>
        <taxon>Myxococcota</taxon>
        <taxon>Myxococcia</taxon>
        <taxon>Myxococcales</taxon>
        <taxon>Cystobacterineae</taxon>
        <taxon>Archangiaceae</taxon>
        <taxon>Melittangium</taxon>
    </lineage>
</organism>
<feature type="transmembrane region" description="Helical" evidence="1">
    <location>
        <begin position="211"/>
        <end position="229"/>
    </location>
</feature>
<gene>
    <name evidence="2" type="ORF">MEBOL_001105</name>
</gene>
<dbReference type="AlphaFoldDB" id="A0A250I913"/>
<proteinExistence type="predicted"/>
<dbReference type="RefSeq" id="WP_095976430.1">
    <property type="nucleotide sequence ID" value="NZ_CP022163.1"/>
</dbReference>
<reference evidence="2 3" key="1">
    <citation type="submission" date="2017-06" db="EMBL/GenBank/DDBJ databases">
        <authorList>
            <person name="Kim H.J."/>
            <person name="Triplett B.A."/>
        </authorList>
    </citation>
    <scope>NUCLEOTIDE SEQUENCE [LARGE SCALE GENOMIC DNA]</scope>
    <source>
        <strain evidence="2 3">DSM 14713</strain>
    </source>
</reference>
<keyword evidence="1" id="KW-0472">Membrane</keyword>
<dbReference type="EMBL" id="CP022163">
    <property type="protein sequence ID" value="ATB27661.1"/>
    <property type="molecule type" value="Genomic_DNA"/>
</dbReference>
<dbReference type="Proteomes" id="UP000217289">
    <property type="component" value="Chromosome"/>
</dbReference>